<keyword evidence="2" id="KW-1133">Transmembrane helix</keyword>
<dbReference type="InterPro" id="IPR050400">
    <property type="entry name" value="Bact_Cytoskel_RodZ"/>
</dbReference>
<dbReference type="Proteomes" id="UP001486808">
    <property type="component" value="Unassembled WGS sequence"/>
</dbReference>
<keyword evidence="5" id="KW-1185">Reference proteome</keyword>
<dbReference type="Pfam" id="PF13464">
    <property type="entry name" value="RodZ_C"/>
    <property type="match status" value="1"/>
</dbReference>
<evidence type="ECO:0000259" key="3">
    <source>
        <dbReference type="PROSITE" id="PS50943"/>
    </source>
</evidence>
<dbReference type="InterPro" id="IPR010982">
    <property type="entry name" value="Lambda_DNA-bd_dom_sf"/>
</dbReference>
<evidence type="ECO:0000313" key="4">
    <source>
        <dbReference type="EMBL" id="GAA6131064.1"/>
    </source>
</evidence>
<organism evidence="4 5">
    <name type="scientific">Halopseudomonas sabulinigri</name>
    <dbReference type="NCBI Taxonomy" id="472181"/>
    <lineage>
        <taxon>Bacteria</taxon>
        <taxon>Pseudomonadati</taxon>
        <taxon>Pseudomonadota</taxon>
        <taxon>Gammaproteobacteria</taxon>
        <taxon>Pseudomonadales</taxon>
        <taxon>Pseudomonadaceae</taxon>
        <taxon>Halopseudomonas</taxon>
    </lineage>
</organism>
<dbReference type="PROSITE" id="PS50943">
    <property type="entry name" value="HTH_CROC1"/>
    <property type="match status" value="1"/>
</dbReference>
<proteinExistence type="predicted"/>
<feature type="domain" description="HTH cro/C1-type" evidence="3">
    <location>
        <begin position="25"/>
        <end position="58"/>
    </location>
</feature>
<evidence type="ECO:0000313" key="5">
    <source>
        <dbReference type="Proteomes" id="UP001486808"/>
    </source>
</evidence>
<sequence length="329" mass="34846">MSSERHDAGAGMAEQQRLSNPGDTLRAARTERRMTQVEIAQNLKISVAAVEGIENGLYDRLPGDTFARGYIRSYARLVGLDPNRLAVEFDRFRGIEARERPVSGISRVAEPRRSGGGAMRWVSLLIVLALVASVVWWYDNRSSQVVDALDEDALDDDALLDEVEVDALTLPPSIAEQAESLTDEQLGLSTAAAPEEAAPTEGPTTAATEQTQEVSDAAASAASGGTVEPTPAADNTAEPAAAPTEAVAGNATLNISFTANCWVQIKAVNGAVLHSALMQAGQSINLDHEGAMDLVIGDRSAVESIRYRGEAVTLPQQSQSGVARLRLGQ</sequence>
<feature type="region of interest" description="Disordered" evidence="1">
    <location>
        <begin position="1"/>
        <end position="24"/>
    </location>
</feature>
<name>A0ABP9ZNL8_9GAMM</name>
<dbReference type="InterPro" id="IPR025194">
    <property type="entry name" value="RodZ-like_C"/>
</dbReference>
<dbReference type="SMART" id="SM00530">
    <property type="entry name" value="HTH_XRE"/>
    <property type="match status" value="1"/>
</dbReference>
<evidence type="ECO:0000256" key="2">
    <source>
        <dbReference type="SAM" id="Phobius"/>
    </source>
</evidence>
<dbReference type="Pfam" id="PF13413">
    <property type="entry name" value="HTH_25"/>
    <property type="match status" value="1"/>
</dbReference>
<comment type="caution">
    <text evidence="4">The sequence shown here is derived from an EMBL/GenBank/DDBJ whole genome shotgun (WGS) entry which is preliminary data.</text>
</comment>
<reference evidence="4 5" key="1">
    <citation type="submission" date="2024-04" db="EMBL/GenBank/DDBJ databases">
        <title>Draft genome sequence of Halopseudomonas sabulinigri NBRC 116187.</title>
        <authorList>
            <person name="Miyakawa T."/>
            <person name="Kusuya Y."/>
            <person name="Miura T."/>
        </authorList>
    </citation>
    <scope>NUCLEOTIDE SEQUENCE [LARGE SCALE GENOMIC DNA]</scope>
    <source>
        <strain evidence="4 5">4NH20-0042</strain>
    </source>
</reference>
<dbReference type="SUPFAM" id="SSF47413">
    <property type="entry name" value="lambda repressor-like DNA-binding domains"/>
    <property type="match status" value="1"/>
</dbReference>
<dbReference type="PANTHER" id="PTHR34475">
    <property type="match status" value="1"/>
</dbReference>
<dbReference type="PANTHER" id="PTHR34475:SF1">
    <property type="entry name" value="CYTOSKELETON PROTEIN RODZ"/>
    <property type="match status" value="1"/>
</dbReference>
<dbReference type="InterPro" id="IPR001387">
    <property type="entry name" value="Cro/C1-type_HTH"/>
</dbReference>
<dbReference type="EMBL" id="BAABWD010000001">
    <property type="protein sequence ID" value="GAA6131064.1"/>
    <property type="molecule type" value="Genomic_DNA"/>
</dbReference>
<feature type="transmembrane region" description="Helical" evidence="2">
    <location>
        <begin position="121"/>
        <end position="138"/>
    </location>
</feature>
<dbReference type="Gene3D" id="1.10.260.40">
    <property type="entry name" value="lambda repressor-like DNA-binding domains"/>
    <property type="match status" value="1"/>
</dbReference>
<keyword evidence="2" id="KW-0472">Membrane</keyword>
<gene>
    <name evidence="4" type="ORF">NBRC116187_14240</name>
</gene>
<evidence type="ECO:0000256" key="1">
    <source>
        <dbReference type="SAM" id="MobiDB-lite"/>
    </source>
</evidence>
<protein>
    <submittedName>
        <fullName evidence="4">Helix-turn-helix domain-containing protein</fullName>
    </submittedName>
</protein>
<keyword evidence="2" id="KW-0812">Transmembrane</keyword>
<dbReference type="CDD" id="cd00093">
    <property type="entry name" value="HTH_XRE"/>
    <property type="match status" value="1"/>
</dbReference>
<feature type="region of interest" description="Disordered" evidence="1">
    <location>
        <begin position="192"/>
        <end position="243"/>
    </location>
</feature>
<accession>A0ABP9ZNL8</accession>